<dbReference type="SUPFAM" id="SSF53474">
    <property type="entry name" value="alpha/beta-Hydrolases"/>
    <property type="match status" value="1"/>
</dbReference>
<dbReference type="Gene3D" id="3.40.50.1820">
    <property type="entry name" value="alpha/beta hydrolase"/>
    <property type="match status" value="1"/>
</dbReference>
<reference evidence="2 3" key="1">
    <citation type="submission" date="2018-10" db="EMBL/GenBank/DDBJ databases">
        <title>Dokdonia luteus sp. nov., isolated from sea water.</title>
        <authorList>
            <person name="Zhou L.Y."/>
            <person name="Du Z.J."/>
        </authorList>
    </citation>
    <scope>NUCLEOTIDE SEQUENCE [LARGE SCALE GENOMIC DNA]</scope>
    <source>
        <strain evidence="2 3">SH27</strain>
    </source>
</reference>
<dbReference type="RefSeq" id="WP_121918128.1">
    <property type="nucleotide sequence ID" value="NZ_REFV01000013.1"/>
</dbReference>
<dbReference type="Pfam" id="PF02230">
    <property type="entry name" value="Abhydrolase_2"/>
    <property type="match status" value="1"/>
</dbReference>
<protein>
    <submittedName>
        <fullName evidence="2">Esterase</fullName>
    </submittedName>
</protein>
<keyword evidence="3" id="KW-1185">Reference proteome</keyword>
<dbReference type="OrthoDB" id="595091at2"/>
<gene>
    <name evidence="2" type="ORF">EAX61_12970</name>
</gene>
<dbReference type="InterPro" id="IPR003140">
    <property type="entry name" value="PLipase/COase/thioEstase"/>
</dbReference>
<dbReference type="GO" id="GO:0016787">
    <property type="term" value="F:hydrolase activity"/>
    <property type="evidence" value="ECO:0007669"/>
    <property type="project" value="InterPro"/>
</dbReference>
<dbReference type="AlphaFoldDB" id="A0A3M0FW24"/>
<evidence type="ECO:0000313" key="3">
    <source>
        <dbReference type="Proteomes" id="UP000281985"/>
    </source>
</evidence>
<sequence>MQENQVSYNHTNSYTTLNTYSEKTTTVWLAFHGMGYLSKYFIKYFKDLDPEENYIIAPQAPSKYYQDKKFKYVGASWLTKENTDLEKENIYNYMDAVWHTESSKWKGQNVRLIFMGYSQGVSIVTRWMAFRKIQCDYLLLHSGAIPQELEPSDFHFLSPEAPVTYLYGNKDEYITEARKTEQQIKGNSLFGNRLQVEVFDGVHEVNADFLITI</sequence>
<name>A0A3M0FW24_9FLAO</name>
<proteinExistence type="predicted"/>
<dbReference type="Proteomes" id="UP000281985">
    <property type="component" value="Unassembled WGS sequence"/>
</dbReference>
<comment type="caution">
    <text evidence="2">The sequence shown here is derived from an EMBL/GenBank/DDBJ whole genome shotgun (WGS) entry which is preliminary data.</text>
</comment>
<evidence type="ECO:0000259" key="1">
    <source>
        <dbReference type="Pfam" id="PF02230"/>
    </source>
</evidence>
<evidence type="ECO:0000313" key="2">
    <source>
        <dbReference type="EMBL" id="RMB56970.1"/>
    </source>
</evidence>
<dbReference type="EMBL" id="REFV01000013">
    <property type="protein sequence ID" value="RMB56970.1"/>
    <property type="molecule type" value="Genomic_DNA"/>
</dbReference>
<organism evidence="2 3">
    <name type="scientific">Dokdonia sinensis</name>
    <dbReference type="NCBI Taxonomy" id="2479847"/>
    <lineage>
        <taxon>Bacteria</taxon>
        <taxon>Pseudomonadati</taxon>
        <taxon>Bacteroidota</taxon>
        <taxon>Flavobacteriia</taxon>
        <taxon>Flavobacteriales</taxon>
        <taxon>Flavobacteriaceae</taxon>
        <taxon>Dokdonia</taxon>
    </lineage>
</organism>
<accession>A0A3M0FW24</accession>
<dbReference type="InterPro" id="IPR029058">
    <property type="entry name" value="AB_hydrolase_fold"/>
</dbReference>
<feature type="domain" description="Phospholipase/carboxylesterase/thioesterase" evidence="1">
    <location>
        <begin position="21"/>
        <end position="204"/>
    </location>
</feature>